<feature type="domain" description="NB-ARC" evidence="7">
    <location>
        <begin position="39"/>
        <end position="203"/>
    </location>
</feature>
<dbReference type="EMBL" id="PDCK01000039">
    <property type="protein sequence ID" value="PRQ59959.1"/>
    <property type="molecule type" value="Genomic_DNA"/>
</dbReference>
<dbReference type="InterPro" id="IPR058192">
    <property type="entry name" value="WHD_ROQ1-like"/>
</dbReference>
<dbReference type="InterPro" id="IPR058546">
    <property type="entry name" value="RPS4B/Roq1-like_LRR"/>
</dbReference>
<comment type="caution">
    <text evidence="11">The sequence shown here is derived from an EMBL/GenBank/DDBJ whole genome shotgun (WGS) entry which is preliminary data.</text>
</comment>
<evidence type="ECO:0000259" key="10">
    <source>
        <dbReference type="Pfam" id="PF23286"/>
    </source>
</evidence>
<dbReference type="Proteomes" id="UP000238479">
    <property type="component" value="Chromosome 1"/>
</dbReference>
<dbReference type="SUPFAM" id="SSF52058">
    <property type="entry name" value="L domain-like"/>
    <property type="match status" value="2"/>
</dbReference>
<dbReference type="EC" id="3.2.2.6" evidence="1"/>
<evidence type="ECO:0000256" key="2">
    <source>
        <dbReference type="ARBA" id="ARBA00022614"/>
    </source>
</evidence>
<keyword evidence="5" id="KW-0520">NAD</keyword>
<evidence type="ECO:0000256" key="4">
    <source>
        <dbReference type="ARBA" id="ARBA00022821"/>
    </source>
</evidence>
<feature type="domain" description="Disease resistance protein RPS4B/Roq1-like leucine-rich repeats" evidence="10">
    <location>
        <begin position="745"/>
        <end position="830"/>
    </location>
</feature>
<dbReference type="PRINTS" id="PR00364">
    <property type="entry name" value="DISEASERSIST"/>
</dbReference>
<keyword evidence="3" id="KW-0677">Repeat</keyword>
<dbReference type="InterPro" id="IPR003591">
    <property type="entry name" value="Leu-rich_rpt_typical-subtyp"/>
</dbReference>
<sequence>MGEDDGKLIEEIVENTLKELINTSSSKANGLVGMDSHIAEMNSRLCLQVNDVRVVGIWGMGGLGKTTIARAVYDEIACQFEHSCFLDNVKEAFISKREVQMQVDLIFRLLKEKVQSVDLDRGRKMIMERLGMKKVIVVLDDVETFSQIEALLGKLHAFGEGSRVIVTTRNKQSLSGVNETYKPTYLSDVEALELFTKYAFRTNQPNGDYDHLSRRAIEYAQGLPLALKVLGAFLDDKDVCEWEAVLEKLKKIPHIEIQDVLRTSFDGLDHIEKEIFLDIACLFRKWNKDFVTEFLDSCGFFPRNGLRVLADRALINISKDDDLTMHDLLQEMGREIVRLESPKEPGKRSRLWSYDDVSRVLTQNTATDAVECLILDLSNSKVNLCIHTGAFVGMTKLRLLIIYYSFFNICDSFDYDYDYDYDCDEGYFEYVKSSEDFGMDVCWKEDFCPVDGCKQLWRGDLKCLSHELRFLLWHGCPLKSLPSTFIPKNLVRLDMRGSHIKQLWEGIQPLQNLKIIKLSHCQYLVEIPDLIEAINLQKLFLDGCSSLFEVHSSISALQNLHFLDLKGCKQLKILPSCIHMKSLRILRLSGCSNLEKFPEISEVMMKLKWLYLDGTAIKELPSSINNLTGIVTLDLKGCTELKTLPISILMSSLRIFNLDGCSNLEKFPEISGIMKELPELCLDGTAIKGLPSSIDQLEGLKHLSMRDCESLEFLPDSICNLADLKHLDLTGCTELKTLPTSIHMRSLQTLNLDGCSNLEKFPEISGFMKELVVLGLDETAIKGLPSSIDLLVGLKHLTMRNCKSLVSLPDSICNLADLTLLHLSGCSALHNLPEKLGDLESLEDLDVDDSGVKQLPFSILRVRSVLSCIGCKEMTAPFSAWPSSVEEYCSYSVLLHLDLSDCNLLELSDGIAHLSSLVTLKLCRNNLESLPVTMNQLGWLTHLELEACKRLKSIPELSSSINYIDAHDCTALETVSTPKTRNLDFRFSNCFRLVQANLFRDIVETHSLRQDNHLRPLCFNMCLPGSEVPEWFNLRDTGCSVTFHVPLNSFNSKLLGFAICIVINFSGARHDVSKMYGRCNWTSKGNWGEQYFFQLDLVGQQYRTHRFLESDHMFMGYMSWSEYGWIAKHRLDAFTIGVETGTYFPTHGCFTSSCGVRLVYANHEEMGNSVTQPLIPVDSREGGVDGQRMEDAVQQGEDSCAKGGVSGLGAPFFPNQLEIRESETEWEAESSESGEGRGRYQTLEMLLEPQMEGKKEEIMVVVEQGEGCQVLGSAFSLRKRETEREGDKVTRVSDDGEISELGSHSGLVVPNSQSEGKEEKELIGDESLAGRGLLGPLCSCFYWLGEVWRGKREVAEAAEFGLHERKKE</sequence>
<dbReference type="GO" id="GO:0006952">
    <property type="term" value="P:defense response"/>
    <property type="evidence" value="ECO:0007669"/>
    <property type="project" value="InterPro"/>
</dbReference>
<dbReference type="Gene3D" id="3.40.50.300">
    <property type="entry name" value="P-loop containing nucleotide triphosphate hydrolases"/>
    <property type="match status" value="1"/>
</dbReference>
<evidence type="ECO:0000256" key="1">
    <source>
        <dbReference type="ARBA" id="ARBA00011982"/>
    </source>
</evidence>
<keyword evidence="2" id="KW-0433">Leucine-rich repeat</keyword>
<comment type="catalytic activity">
    <reaction evidence="6">
        <text>NAD(+) + H2O = ADP-D-ribose + nicotinamide + H(+)</text>
        <dbReference type="Rhea" id="RHEA:16301"/>
        <dbReference type="ChEBI" id="CHEBI:15377"/>
        <dbReference type="ChEBI" id="CHEBI:15378"/>
        <dbReference type="ChEBI" id="CHEBI:17154"/>
        <dbReference type="ChEBI" id="CHEBI:57540"/>
        <dbReference type="ChEBI" id="CHEBI:57967"/>
        <dbReference type="EC" id="3.2.2.6"/>
    </reaction>
    <physiologicalReaction direction="left-to-right" evidence="6">
        <dbReference type="Rhea" id="RHEA:16302"/>
    </physiologicalReaction>
</comment>
<reference evidence="11 12" key="1">
    <citation type="journal article" date="2018" name="Nat. Genet.">
        <title>The Rosa genome provides new insights in the design of modern roses.</title>
        <authorList>
            <person name="Bendahmane M."/>
        </authorList>
    </citation>
    <scope>NUCLEOTIDE SEQUENCE [LARGE SCALE GENOMIC DNA]</scope>
    <source>
        <strain evidence="12">cv. Old Blush</strain>
    </source>
</reference>
<dbReference type="GO" id="GO:0043531">
    <property type="term" value="F:ADP binding"/>
    <property type="evidence" value="ECO:0007669"/>
    <property type="project" value="InterPro"/>
</dbReference>
<feature type="domain" description="Disease resistance protein RPS4B/Roq1-like leucine-rich repeats" evidence="10">
    <location>
        <begin position="580"/>
        <end position="662"/>
    </location>
</feature>
<dbReference type="Pfam" id="PF23286">
    <property type="entry name" value="LRR_13"/>
    <property type="match status" value="2"/>
</dbReference>
<dbReference type="Pfam" id="PF07725">
    <property type="entry name" value="LRR_3"/>
    <property type="match status" value="1"/>
</dbReference>
<feature type="domain" description="C-JID" evidence="8">
    <location>
        <begin position="1023"/>
        <end position="1163"/>
    </location>
</feature>
<dbReference type="Gramene" id="PRQ59959">
    <property type="protein sequence ID" value="PRQ59959"/>
    <property type="gene ID" value="RchiOBHm_Chr1g0375911"/>
</dbReference>
<name>A0A2P6SMT2_ROSCH</name>
<dbReference type="SUPFAM" id="SSF46785">
    <property type="entry name" value="Winged helix' DNA-binding domain"/>
    <property type="match status" value="1"/>
</dbReference>
<dbReference type="InterPro" id="IPR032675">
    <property type="entry name" value="LRR_dom_sf"/>
</dbReference>
<evidence type="ECO:0000256" key="5">
    <source>
        <dbReference type="ARBA" id="ARBA00023027"/>
    </source>
</evidence>
<proteinExistence type="predicted"/>
<dbReference type="PANTHER" id="PTHR11017">
    <property type="entry name" value="LEUCINE-RICH REPEAT-CONTAINING PROTEIN"/>
    <property type="match status" value="1"/>
</dbReference>
<dbReference type="Gene3D" id="1.10.8.430">
    <property type="entry name" value="Helical domain of apoptotic protease-activating factors"/>
    <property type="match status" value="1"/>
</dbReference>
<evidence type="ECO:0000259" key="8">
    <source>
        <dbReference type="Pfam" id="PF20160"/>
    </source>
</evidence>
<dbReference type="SMART" id="SM00369">
    <property type="entry name" value="LRR_TYP"/>
    <property type="match status" value="4"/>
</dbReference>
<gene>
    <name evidence="11" type="ORF">RchiOBHm_Chr1g0375911</name>
</gene>
<dbReference type="Pfam" id="PF23282">
    <property type="entry name" value="WHD_ROQ1"/>
    <property type="match status" value="1"/>
</dbReference>
<evidence type="ECO:0000313" key="11">
    <source>
        <dbReference type="EMBL" id="PRQ59959.1"/>
    </source>
</evidence>
<dbReference type="Gene3D" id="3.80.10.10">
    <property type="entry name" value="Ribonuclease Inhibitor"/>
    <property type="match status" value="3"/>
</dbReference>
<keyword evidence="4" id="KW-0611">Plant defense</keyword>
<evidence type="ECO:0000256" key="6">
    <source>
        <dbReference type="ARBA" id="ARBA00047304"/>
    </source>
</evidence>
<dbReference type="InterPro" id="IPR042197">
    <property type="entry name" value="Apaf_helical"/>
</dbReference>
<dbReference type="InterPro" id="IPR011713">
    <property type="entry name" value="Leu-rich_rpt_3"/>
</dbReference>
<dbReference type="InterPro" id="IPR045344">
    <property type="entry name" value="C-JID"/>
</dbReference>
<organism evidence="11 12">
    <name type="scientific">Rosa chinensis</name>
    <name type="common">China rose</name>
    <dbReference type="NCBI Taxonomy" id="74649"/>
    <lineage>
        <taxon>Eukaryota</taxon>
        <taxon>Viridiplantae</taxon>
        <taxon>Streptophyta</taxon>
        <taxon>Embryophyta</taxon>
        <taxon>Tracheophyta</taxon>
        <taxon>Spermatophyta</taxon>
        <taxon>Magnoliopsida</taxon>
        <taxon>eudicotyledons</taxon>
        <taxon>Gunneridae</taxon>
        <taxon>Pentapetalae</taxon>
        <taxon>rosids</taxon>
        <taxon>fabids</taxon>
        <taxon>Rosales</taxon>
        <taxon>Rosaceae</taxon>
        <taxon>Rosoideae</taxon>
        <taxon>Rosoideae incertae sedis</taxon>
        <taxon>Rosa</taxon>
    </lineage>
</organism>
<dbReference type="SUPFAM" id="SSF52540">
    <property type="entry name" value="P-loop containing nucleoside triphosphate hydrolases"/>
    <property type="match status" value="1"/>
</dbReference>
<accession>A0A2P6SMT2</accession>
<dbReference type="InterPro" id="IPR036390">
    <property type="entry name" value="WH_DNA-bd_sf"/>
</dbReference>
<dbReference type="GO" id="GO:0061809">
    <property type="term" value="F:NAD+ nucleosidase activity, cyclic ADP-ribose generating"/>
    <property type="evidence" value="ECO:0007669"/>
    <property type="project" value="UniProtKB-EC"/>
</dbReference>
<dbReference type="InterPro" id="IPR002182">
    <property type="entry name" value="NB-ARC"/>
</dbReference>
<dbReference type="GO" id="GO:0003677">
    <property type="term" value="F:DNA binding"/>
    <property type="evidence" value="ECO:0007669"/>
    <property type="project" value="UniProtKB-KW"/>
</dbReference>
<evidence type="ECO:0000313" key="12">
    <source>
        <dbReference type="Proteomes" id="UP000238479"/>
    </source>
</evidence>
<dbReference type="Pfam" id="PF20160">
    <property type="entry name" value="C-JID"/>
    <property type="match status" value="1"/>
</dbReference>
<evidence type="ECO:0000259" key="9">
    <source>
        <dbReference type="Pfam" id="PF23282"/>
    </source>
</evidence>
<keyword evidence="11" id="KW-0238">DNA-binding</keyword>
<dbReference type="PANTHER" id="PTHR11017:SF573">
    <property type="entry name" value="ADP-RIBOSYL CYCLASE_CYCLIC ADP-RIBOSE HYDROLASE"/>
    <property type="match status" value="1"/>
</dbReference>
<protein>
    <recommendedName>
        <fullName evidence="1">ADP-ribosyl cyclase/cyclic ADP-ribose hydrolase</fullName>
        <ecNumber evidence="1">3.2.2.6</ecNumber>
    </recommendedName>
</protein>
<evidence type="ECO:0000259" key="7">
    <source>
        <dbReference type="Pfam" id="PF00931"/>
    </source>
</evidence>
<evidence type="ECO:0000256" key="3">
    <source>
        <dbReference type="ARBA" id="ARBA00022737"/>
    </source>
</evidence>
<dbReference type="InterPro" id="IPR027417">
    <property type="entry name" value="P-loop_NTPase"/>
</dbReference>
<dbReference type="Pfam" id="PF00931">
    <property type="entry name" value="NB-ARC"/>
    <property type="match status" value="1"/>
</dbReference>
<keyword evidence="12" id="KW-1185">Reference proteome</keyword>
<feature type="domain" description="Disease resistance protein Roq1-like winged-helix" evidence="9">
    <location>
        <begin position="272"/>
        <end position="340"/>
    </location>
</feature>
<dbReference type="InterPro" id="IPR044974">
    <property type="entry name" value="Disease_R_plants"/>
</dbReference>